<dbReference type="FunFam" id="3.40.50.720:FF:000338">
    <property type="entry name" value="3-oxoacyl-ACP reductase FabG"/>
    <property type="match status" value="1"/>
</dbReference>
<reference evidence="3 4" key="1">
    <citation type="submission" date="2019-10" db="EMBL/GenBank/DDBJ databases">
        <title>Genomic analysis of Raineyella sp. CBA3103.</title>
        <authorList>
            <person name="Roh S.W."/>
        </authorList>
    </citation>
    <scope>NUCLEOTIDE SEQUENCE [LARGE SCALE GENOMIC DNA]</scope>
    <source>
        <strain evidence="3 4">CBA3103</strain>
    </source>
</reference>
<evidence type="ECO:0000313" key="4">
    <source>
        <dbReference type="Proteomes" id="UP000386847"/>
    </source>
</evidence>
<dbReference type="Gene3D" id="3.40.50.720">
    <property type="entry name" value="NAD(P)-binding Rossmann-like Domain"/>
    <property type="match status" value="2"/>
</dbReference>
<keyword evidence="4" id="KW-1185">Reference proteome</keyword>
<dbReference type="InterPro" id="IPR036291">
    <property type="entry name" value="NAD(P)-bd_dom_sf"/>
</dbReference>
<evidence type="ECO:0000259" key="2">
    <source>
        <dbReference type="SMART" id="SM00822"/>
    </source>
</evidence>
<sequence length="473" mass="49325">MSRPANPLSPDALLEGLLSSPFGRSLAKQLGLPEGPRLRRGSGLPTGPVAYDALGEAAREDAPVLAALVRLGVSTIRPLHDEPATRTADPDHGPQPPAYDAPLGGVVLDLTGVRSVAVLESVRAVLRPAVRGLEACGRVILVGPVVEEVEGFEAKAVARGLDGLVRSLGKEVRGGATANLVRLAADAGADDLASTLDFLLSGRSAYVSGQAWLVGRRRSAAERPESRRIVVVTGAARGIGAEIARTFHRVGATVVAVDVPRSGEALGAVANEVQGTALQLDITAPDAGHRIAEHVAERYGEDARIQAIAHNAGITRDRMLANMDEKRWAQVLDVNLAAQLRLNAVLLDPTLPGGYAEDVHIVASASTSGIAGNRGQTNYATSKAGVIGIVLALREAYADRPLTVNAVAPGFIETDMTAAIPFVQKEMFRRMNSLHQGGRPIDVAETIVYLADPATSGVNGQVIRVCGQAIVGA</sequence>
<comment type="similarity">
    <text evidence="1">Belongs to the short-chain dehydrogenases/reductases (SDR) family.</text>
</comment>
<dbReference type="NCBIfam" id="NF006110">
    <property type="entry name" value="PRK08261.1"/>
    <property type="match status" value="1"/>
</dbReference>
<dbReference type="Proteomes" id="UP000386847">
    <property type="component" value="Chromosome"/>
</dbReference>
<dbReference type="GO" id="GO:0016616">
    <property type="term" value="F:oxidoreductase activity, acting on the CH-OH group of donors, NAD or NADP as acceptor"/>
    <property type="evidence" value="ECO:0007669"/>
    <property type="project" value="TreeGrafter"/>
</dbReference>
<protein>
    <submittedName>
        <fullName evidence="3">3-oxoacyl-ACP reductase</fullName>
    </submittedName>
</protein>
<dbReference type="RefSeq" id="WP_153571066.1">
    <property type="nucleotide sequence ID" value="NZ_CP045725.1"/>
</dbReference>
<gene>
    <name evidence="3" type="ORF">Rai3103_01370</name>
</gene>
<organism evidence="3 4">
    <name type="scientific">Raineyella fluvialis</name>
    <dbReference type="NCBI Taxonomy" id="2662261"/>
    <lineage>
        <taxon>Bacteria</taxon>
        <taxon>Bacillati</taxon>
        <taxon>Actinomycetota</taxon>
        <taxon>Actinomycetes</taxon>
        <taxon>Propionibacteriales</taxon>
        <taxon>Propionibacteriaceae</taxon>
        <taxon>Raineyella</taxon>
    </lineage>
</organism>
<dbReference type="KEGG" id="rain:Rai3103_01370"/>
<dbReference type="PANTHER" id="PTHR42760">
    <property type="entry name" value="SHORT-CHAIN DEHYDROGENASES/REDUCTASES FAMILY MEMBER"/>
    <property type="match status" value="1"/>
</dbReference>
<name>A0A5Q2FAZ0_9ACTN</name>
<dbReference type="InterPro" id="IPR057326">
    <property type="entry name" value="KR_dom"/>
</dbReference>
<dbReference type="InterPro" id="IPR020904">
    <property type="entry name" value="Sc_DH/Rdtase_CS"/>
</dbReference>
<accession>A0A5Q2FAZ0</accession>
<dbReference type="PANTHER" id="PTHR42760:SF78">
    <property type="entry name" value="3-OXOACYL-[ACYL-CARRIER-PROTEIN] REDUCTASE [NADH]"/>
    <property type="match status" value="1"/>
</dbReference>
<dbReference type="PRINTS" id="PR00081">
    <property type="entry name" value="GDHRDH"/>
</dbReference>
<dbReference type="AlphaFoldDB" id="A0A5Q2FAZ0"/>
<dbReference type="PROSITE" id="PS00061">
    <property type="entry name" value="ADH_SHORT"/>
    <property type="match status" value="1"/>
</dbReference>
<dbReference type="SMART" id="SM00822">
    <property type="entry name" value="PKS_KR"/>
    <property type="match status" value="1"/>
</dbReference>
<dbReference type="InterPro" id="IPR002347">
    <property type="entry name" value="SDR_fam"/>
</dbReference>
<evidence type="ECO:0000313" key="3">
    <source>
        <dbReference type="EMBL" id="QGF22554.1"/>
    </source>
</evidence>
<dbReference type="SUPFAM" id="SSF51735">
    <property type="entry name" value="NAD(P)-binding Rossmann-fold domains"/>
    <property type="match status" value="1"/>
</dbReference>
<proteinExistence type="inferred from homology"/>
<dbReference type="EMBL" id="CP045725">
    <property type="protein sequence ID" value="QGF22554.1"/>
    <property type="molecule type" value="Genomic_DNA"/>
</dbReference>
<dbReference type="Pfam" id="PF13561">
    <property type="entry name" value="adh_short_C2"/>
    <property type="match status" value="1"/>
</dbReference>
<evidence type="ECO:0000256" key="1">
    <source>
        <dbReference type="ARBA" id="ARBA00006484"/>
    </source>
</evidence>
<feature type="domain" description="Ketoreductase" evidence="2">
    <location>
        <begin position="228"/>
        <end position="415"/>
    </location>
</feature>